<proteinExistence type="predicted"/>
<organism evidence="6 7">
    <name type="scientific">Nocardia neocaledoniensis</name>
    <dbReference type="NCBI Taxonomy" id="236511"/>
    <lineage>
        <taxon>Bacteria</taxon>
        <taxon>Bacillati</taxon>
        <taxon>Actinomycetota</taxon>
        <taxon>Actinomycetes</taxon>
        <taxon>Mycobacteriales</taxon>
        <taxon>Nocardiaceae</taxon>
        <taxon>Nocardia</taxon>
    </lineage>
</organism>
<sequence length="196" mass="20926">MEPQRRPGGRSARVREAVLDATVAELAEHGYLGLTIDAVAQRAGVHKTTVYRRWRGPEGLVADALERALGQAWPIPDTGDFVGDLRGLTALLRDSFDDPEAAPLATAFIIAGMHDPQAAAALRAFYEARHRDAAVIVERAVARGELDPGVDAVEIIRMAVAPVFHRLFITHEPVTAADARRAADAAAALATLPVGD</sequence>
<accession>A0A317N3D4</accession>
<dbReference type="InterPro" id="IPR050109">
    <property type="entry name" value="HTH-type_TetR-like_transc_reg"/>
</dbReference>
<dbReference type="EMBL" id="QGTL01000016">
    <property type="protein sequence ID" value="PWV68906.1"/>
    <property type="molecule type" value="Genomic_DNA"/>
</dbReference>
<keyword evidence="3" id="KW-0804">Transcription</keyword>
<evidence type="ECO:0000256" key="4">
    <source>
        <dbReference type="PROSITE-ProRule" id="PRU00335"/>
    </source>
</evidence>
<dbReference type="SUPFAM" id="SSF48498">
    <property type="entry name" value="Tetracyclin repressor-like, C-terminal domain"/>
    <property type="match status" value="1"/>
</dbReference>
<evidence type="ECO:0000313" key="7">
    <source>
        <dbReference type="Proteomes" id="UP000246410"/>
    </source>
</evidence>
<dbReference type="PROSITE" id="PS50977">
    <property type="entry name" value="HTH_TETR_2"/>
    <property type="match status" value="1"/>
</dbReference>
<dbReference type="GO" id="GO:0003700">
    <property type="term" value="F:DNA-binding transcription factor activity"/>
    <property type="evidence" value="ECO:0007669"/>
    <property type="project" value="TreeGrafter"/>
</dbReference>
<dbReference type="SUPFAM" id="SSF46689">
    <property type="entry name" value="Homeodomain-like"/>
    <property type="match status" value="1"/>
</dbReference>
<evidence type="ECO:0000313" key="6">
    <source>
        <dbReference type="EMBL" id="PWV68906.1"/>
    </source>
</evidence>
<dbReference type="Proteomes" id="UP000246410">
    <property type="component" value="Unassembled WGS sequence"/>
</dbReference>
<dbReference type="PRINTS" id="PR00455">
    <property type="entry name" value="HTHTETR"/>
</dbReference>
<feature type="DNA-binding region" description="H-T-H motif" evidence="4">
    <location>
        <begin position="35"/>
        <end position="54"/>
    </location>
</feature>
<evidence type="ECO:0000256" key="2">
    <source>
        <dbReference type="ARBA" id="ARBA00023125"/>
    </source>
</evidence>
<dbReference type="AlphaFoldDB" id="A0A317N3D4"/>
<gene>
    <name evidence="6" type="ORF">DFR69_11630</name>
</gene>
<dbReference type="Gene3D" id="1.10.357.10">
    <property type="entry name" value="Tetracycline Repressor, domain 2"/>
    <property type="match status" value="1"/>
</dbReference>
<dbReference type="InterPro" id="IPR009057">
    <property type="entry name" value="Homeodomain-like_sf"/>
</dbReference>
<feature type="domain" description="HTH tetR-type" evidence="5">
    <location>
        <begin position="12"/>
        <end position="72"/>
    </location>
</feature>
<evidence type="ECO:0000256" key="1">
    <source>
        <dbReference type="ARBA" id="ARBA00023015"/>
    </source>
</evidence>
<dbReference type="RefSeq" id="WP_244198536.1">
    <property type="nucleotide sequence ID" value="NZ_QGTL01000016.1"/>
</dbReference>
<evidence type="ECO:0000256" key="3">
    <source>
        <dbReference type="ARBA" id="ARBA00023163"/>
    </source>
</evidence>
<protein>
    <submittedName>
        <fullName evidence="6">TetR family transcriptional regulator</fullName>
    </submittedName>
</protein>
<dbReference type="InterPro" id="IPR001647">
    <property type="entry name" value="HTH_TetR"/>
</dbReference>
<dbReference type="PANTHER" id="PTHR30055">
    <property type="entry name" value="HTH-TYPE TRANSCRIPTIONAL REGULATOR RUTR"/>
    <property type="match status" value="1"/>
</dbReference>
<dbReference type="GO" id="GO:0000976">
    <property type="term" value="F:transcription cis-regulatory region binding"/>
    <property type="evidence" value="ECO:0007669"/>
    <property type="project" value="TreeGrafter"/>
</dbReference>
<dbReference type="InterPro" id="IPR036271">
    <property type="entry name" value="Tet_transcr_reg_TetR-rel_C_sf"/>
</dbReference>
<dbReference type="PANTHER" id="PTHR30055:SF148">
    <property type="entry name" value="TETR-FAMILY TRANSCRIPTIONAL REGULATOR"/>
    <property type="match status" value="1"/>
</dbReference>
<dbReference type="Pfam" id="PF00440">
    <property type="entry name" value="TetR_N"/>
    <property type="match status" value="1"/>
</dbReference>
<dbReference type="Pfam" id="PF16859">
    <property type="entry name" value="TetR_C_11"/>
    <property type="match status" value="1"/>
</dbReference>
<keyword evidence="2 4" id="KW-0238">DNA-binding</keyword>
<keyword evidence="1" id="KW-0805">Transcription regulation</keyword>
<evidence type="ECO:0000259" key="5">
    <source>
        <dbReference type="PROSITE" id="PS50977"/>
    </source>
</evidence>
<comment type="caution">
    <text evidence="6">The sequence shown here is derived from an EMBL/GenBank/DDBJ whole genome shotgun (WGS) entry which is preliminary data.</text>
</comment>
<keyword evidence="7" id="KW-1185">Reference proteome</keyword>
<dbReference type="Gene3D" id="1.10.10.60">
    <property type="entry name" value="Homeodomain-like"/>
    <property type="match status" value="1"/>
</dbReference>
<name>A0A317N3D4_9NOCA</name>
<dbReference type="InterPro" id="IPR011075">
    <property type="entry name" value="TetR_C"/>
</dbReference>
<reference evidence="6 7" key="1">
    <citation type="submission" date="2018-05" db="EMBL/GenBank/DDBJ databases">
        <title>Genomic Encyclopedia of Type Strains, Phase IV (KMG-IV): sequencing the most valuable type-strain genomes for metagenomic binning, comparative biology and taxonomic classification.</title>
        <authorList>
            <person name="Goeker M."/>
        </authorList>
    </citation>
    <scope>NUCLEOTIDE SEQUENCE [LARGE SCALE GENOMIC DNA]</scope>
    <source>
        <strain evidence="6 7">DSM 44717</strain>
    </source>
</reference>